<dbReference type="Proteomes" id="UP000242188">
    <property type="component" value="Unassembled WGS sequence"/>
</dbReference>
<dbReference type="SUPFAM" id="SSF55347">
    <property type="entry name" value="Glyceraldehyde-3-phosphate dehydrogenase-like, C-terminal domain"/>
    <property type="match status" value="1"/>
</dbReference>
<accession>A0A210QIG7</accession>
<evidence type="ECO:0000259" key="2">
    <source>
        <dbReference type="Pfam" id="PF02894"/>
    </source>
</evidence>
<gene>
    <name evidence="3" type="ORF">KP79_PYT15526</name>
</gene>
<reference evidence="3 4" key="1">
    <citation type="journal article" date="2017" name="Nat. Ecol. Evol.">
        <title>Scallop genome provides insights into evolution of bilaterian karyotype and development.</title>
        <authorList>
            <person name="Wang S."/>
            <person name="Zhang J."/>
            <person name="Jiao W."/>
            <person name="Li J."/>
            <person name="Xun X."/>
            <person name="Sun Y."/>
            <person name="Guo X."/>
            <person name="Huan P."/>
            <person name="Dong B."/>
            <person name="Zhang L."/>
            <person name="Hu X."/>
            <person name="Sun X."/>
            <person name="Wang J."/>
            <person name="Zhao C."/>
            <person name="Wang Y."/>
            <person name="Wang D."/>
            <person name="Huang X."/>
            <person name="Wang R."/>
            <person name="Lv J."/>
            <person name="Li Y."/>
            <person name="Zhang Z."/>
            <person name="Liu B."/>
            <person name="Lu W."/>
            <person name="Hui Y."/>
            <person name="Liang J."/>
            <person name="Zhou Z."/>
            <person name="Hou R."/>
            <person name="Li X."/>
            <person name="Liu Y."/>
            <person name="Li H."/>
            <person name="Ning X."/>
            <person name="Lin Y."/>
            <person name="Zhao L."/>
            <person name="Xing Q."/>
            <person name="Dou J."/>
            <person name="Li Y."/>
            <person name="Mao J."/>
            <person name="Guo H."/>
            <person name="Dou H."/>
            <person name="Li T."/>
            <person name="Mu C."/>
            <person name="Jiang W."/>
            <person name="Fu Q."/>
            <person name="Fu X."/>
            <person name="Miao Y."/>
            <person name="Liu J."/>
            <person name="Yu Q."/>
            <person name="Li R."/>
            <person name="Liao H."/>
            <person name="Li X."/>
            <person name="Kong Y."/>
            <person name="Jiang Z."/>
            <person name="Chourrout D."/>
            <person name="Li R."/>
            <person name="Bao Z."/>
        </authorList>
    </citation>
    <scope>NUCLEOTIDE SEQUENCE [LARGE SCALE GENOMIC DNA]</scope>
    <source>
        <strain evidence="3 4">PY_sf001</strain>
    </source>
</reference>
<organism evidence="3 4">
    <name type="scientific">Mizuhopecten yessoensis</name>
    <name type="common">Japanese scallop</name>
    <name type="synonym">Patinopecten yessoensis</name>
    <dbReference type="NCBI Taxonomy" id="6573"/>
    <lineage>
        <taxon>Eukaryota</taxon>
        <taxon>Metazoa</taxon>
        <taxon>Spiralia</taxon>
        <taxon>Lophotrochozoa</taxon>
        <taxon>Mollusca</taxon>
        <taxon>Bivalvia</taxon>
        <taxon>Autobranchia</taxon>
        <taxon>Pteriomorphia</taxon>
        <taxon>Pectinida</taxon>
        <taxon>Pectinoidea</taxon>
        <taxon>Pectinidae</taxon>
        <taxon>Mizuhopecten</taxon>
    </lineage>
</organism>
<dbReference type="InterPro" id="IPR036291">
    <property type="entry name" value="NAD(P)-bd_dom_sf"/>
</dbReference>
<name>A0A210QIG7_MIZYE</name>
<dbReference type="AlphaFoldDB" id="A0A210QIG7"/>
<evidence type="ECO:0000259" key="1">
    <source>
        <dbReference type="Pfam" id="PF01408"/>
    </source>
</evidence>
<dbReference type="EMBL" id="NEDP02003507">
    <property type="protein sequence ID" value="OWF48532.1"/>
    <property type="molecule type" value="Genomic_DNA"/>
</dbReference>
<keyword evidence="4" id="KW-1185">Reference proteome</keyword>
<dbReference type="STRING" id="6573.A0A210QIG7"/>
<feature type="domain" description="Gfo/Idh/MocA-like oxidoreductase N-terminal" evidence="1">
    <location>
        <begin position="13"/>
        <end position="132"/>
    </location>
</feature>
<dbReference type="InterPro" id="IPR004104">
    <property type="entry name" value="Gfo/Idh/MocA-like_OxRdtase_C"/>
</dbReference>
<dbReference type="Gene3D" id="3.40.50.720">
    <property type="entry name" value="NAD(P)-binding Rossmann-like Domain"/>
    <property type="match status" value="1"/>
</dbReference>
<dbReference type="Pfam" id="PF01408">
    <property type="entry name" value="GFO_IDH_MocA"/>
    <property type="match status" value="1"/>
</dbReference>
<protein>
    <submittedName>
        <fullName evidence="3">Oxidoreductase</fullName>
    </submittedName>
</protein>
<sequence>MSKDKKSTVLTAIVIGAGMRGAVYSQYAQMYPDRLKIVGVADPREYYRRKLQQQFSIQEDNCFSDWSEASQRDRMSDCVIITTPDRLHKDPAVAFAKKGYNILLEKPMAVNEEDCREIVKTCTENSVTLAVCHVLRYTPWANKLRELIDSGVIGEVVNINHTEPVGFWHFAHSFVRGNWKREDQSSCSLLQKCCHDVDLINYWMPGKKCRRVSSFGYLSHFTIADKPRGAASRCMECPASIESQCPYSAKKIYLDQIKMGHNGFPVCVIAEEPSVESVTTALKTGPYGVCVYDNDNDVMSNQVVNMQFEGGATATLTMMAFTKSVCTREVKVYGTKGQLSCTATGSPVIQHFDFLTGQSHEYPAEPTRVRGMSGHGGADFHCIHSFISSVANDNKENIMTGPEESLAGHVLVFAAEKARKENRVVTLQADGTYN</sequence>
<dbReference type="PANTHER" id="PTHR43377">
    <property type="entry name" value="BILIVERDIN REDUCTASE A"/>
    <property type="match status" value="1"/>
</dbReference>
<comment type="caution">
    <text evidence="3">The sequence shown here is derived from an EMBL/GenBank/DDBJ whole genome shotgun (WGS) entry which is preliminary data.</text>
</comment>
<dbReference type="PANTHER" id="PTHR43377:SF2">
    <property type="entry name" value="BINDING ROSSMANN FOLD OXIDOREDUCTASE, PUTATIVE (AFU_ORTHOLOGUE AFUA_4G00560)-RELATED"/>
    <property type="match status" value="1"/>
</dbReference>
<dbReference type="OrthoDB" id="2129491at2759"/>
<dbReference type="GO" id="GO:0000166">
    <property type="term" value="F:nucleotide binding"/>
    <property type="evidence" value="ECO:0007669"/>
    <property type="project" value="InterPro"/>
</dbReference>
<proteinExistence type="predicted"/>
<dbReference type="InterPro" id="IPR000683">
    <property type="entry name" value="Gfo/Idh/MocA-like_OxRdtase_N"/>
</dbReference>
<evidence type="ECO:0000313" key="3">
    <source>
        <dbReference type="EMBL" id="OWF48532.1"/>
    </source>
</evidence>
<dbReference type="SUPFAM" id="SSF51735">
    <property type="entry name" value="NAD(P)-binding Rossmann-fold domains"/>
    <property type="match status" value="1"/>
</dbReference>
<feature type="domain" description="Gfo/Idh/MocA-like oxidoreductase C-terminal" evidence="2">
    <location>
        <begin position="145"/>
        <end position="206"/>
    </location>
</feature>
<dbReference type="InterPro" id="IPR051450">
    <property type="entry name" value="Gfo/Idh/MocA_Oxidoreductases"/>
</dbReference>
<dbReference type="Gene3D" id="3.30.360.10">
    <property type="entry name" value="Dihydrodipicolinate Reductase, domain 2"/>
    <property type="match status" value="1"/>
</dbReference>
<evidence type="ECO:0000313" key="4">
    <source>
        <dbReference type="Proteomes" id="UP000242188"/>
    </source>
</evidence>
<dbReference type="Pfam" id="PF02894">
    <property type="entry name" value="GFO_IDH_MocA_C"/>
    <property type="match status" value="1"/>
</dbReference>